<dbReference type="GeneID" id="18921673"/>
<sequence length="610" mass="68900">MPSDSKIHIVKLNDDNYTKWKGDVTGYLMSHGLQEFLIPTHVPVPPSNDDVRKSISLMDACGCPTTNPILEPMLCEVPVDIPRPINQLPANQLRPAAPMDIELVPDIPVPPIVPMDLSTPPSTPPGQLVVWQQQQQAQPRVSPIAPIVPQKRPGWDWQPLAIMAPNDISSVVDESNILVPGTKRHRANLAQRRRARASRKRCAKALKFEVKKYENDQKLIQSNVILRNAFTPGYHLTMHPSRQFCRVEPNHQSTESWPGMETHPSLNRLTSSNQASGGQAADKLSSNSPDGSSEATALYPRGEEVVKKYVEEFNAKAFTKYIADQEEKSEKGQLSNLKKLTEASEDTTPNQFATMIHALEPMASSKILSLIKAQNSDAFHPMFTITSELKKGTKDIVRKTMKEHLEQNENFTNPAHNLWMFLRSLKHKLYQREDNKAKATKDYRKWSYNSSLLERSVKDMFKEASQKLSSEASQKGSPKTSLRRVPEPLSVNHDEDVLDKIADKMTNRIHLAMTRDGYPTLTEEKALYIRQCLASVHTFTLKYTSPMTKPLPNVISGYYSTIFHRYSGTPELSHLANRLHQKYNSCLPESERHDITAISLDDQETAKDFL</sequence>
<dbReference type="Proteomes" id="UP000001072">
    <property type="component" value="Unassembled WGS sequence"/>
</dbReference>
<accession>F4R891</accession>
<feature type="region of interest" description="Disordered" evidence="1">
    <location>
        <begin position="248"/>
        <end position="298"/>
    </location>
</feature>
<feature type="compositionally biased region" description="Polar residues" evidence="1">
    <location>
        <begin position="466"/>
        <end position="480"/>
    </location>
</feature>
<evidence type="ECO:0000313" key="3">
    <source>
        <dbReference type="Proteomes" id="UP000001072"/>
    </source>
</evidence>
<evidence type="ECO:0000256" key="1">
    <source>
        <dbReference type="SAM" id="MobiDB-lite"/>
    </source>
</evidence>
<dbReference type="EMBL" id="GL883092">
    <property type="protein sequence ID" value="EGG11451.1"/>
    <property type="molecule type" value="Genomic_DNA"/>
</dbReference>
<protein>
    <submittedName>
        <fullName evidence="2">Uncharacterized protein</fullName>
    </submittedName>
</protein>
<reference evidence="3" key="1">
    <citation type="journal article" date="2011" name="Proc. Natl. Acad. Sci. U.S.A.">
        <title>Obligate biotrophy features unraveled by the genomic analysis of rust fungi.</title>
        <authorList>
            <person name="Duplessis S."/>
            <person name="Cuomo C.A."/>
            <person name="Lin Y.-C."/>
            <person name="Aerts A."/>
            <person name="Tisserant E."/>
            <person name="Veneault-Fourrey C."/>
            <person name="Joly D.L."/>
            <person name="Hacquard S."/>
            <person name="Amselem J."/>
            <person name="Cantarel B.L."/>
            <person name="Chiu R."/>
            <person name="Coutinho P.M."/>
            <person name="Feau N."/>
            <person name="Field M."/>
            <person name="Frey P."/>
            <person name="Gelhaye E."/>
            <person name="Goldberg J."/>
            <person name="Grabherr M.G."/>
            <person name="Kodira C.D."/>
            <person name="Kohler A."/>
            <person name="Kuees U."/>
            <person name="Lindquist E.A."/>
            <person name="Lucas S.M."/>
            <person name="Mago R."/>
            <person name="Mauceli E."/>
            <person name="Morin E."/>
            <person name="Murat C."/>
            <person name="Pangilinan J.L."/>
            <person name="Park R."/>
            <person name="Pearson M."/>
            <person name="Quesneville H."/>
            <person name="Rouhier N."/>
            <person name="Sakthikumar S."/>
            <person name="Salamov A.A."/>
            <person name="Schmutz J."/>
            <person name="Selles B."/>
            <person name="Shapiro H."/>
            <person name="Tanguay P."/>
            <person name="Tuskan G.A."/>
            <person name="Henrissat B."/>
            <person name="Van de Peer Y."/>
            <person name="Rouze P."/>
            <person name="Ellis J.G."/>
            <person name="Dodds P.N."/>
            <person name="Schein J.E."/>
            <person name="Zhong S."/>
            <person name="Hamelin R.C."/>
            <person name="Grigoriev I.V."/>
            <person name="Szabo L.J."/>
            <person name="Martin F."/>
        </authorList>
    </citation>
    <scope>NUCLEOTIDE SEQUENCE [LARGE SCALE GENOMIC DNA]</scope>
    <source>
        <strain evidence="3">98AG31 / pathotype 3-4-7</strain>
    </source>
</reference>
<feature type="compositionally biased region" description="Polar residues" evidence="1">
    <location>
        <begin position="264"/>
        <end position="277"/>
    </location>
</feature>
<keyword evidence="3" id="KW-1185">Reference proteome</keyword>
<proteinExistence type="predicted"/>
<dbReference type="HOGENOM" id="CLU_447637_0_0_1"/>
<feature type="compositionally biased region" description="Polar residues" evidence="1">
    <location>
        <begin position="284"/>
        <end position="295"/>
    </location>
</feature>
<dbReference type="RefSeq" id="XP_007405086.1">
    <property type="nucleotide sequence ID" value="XM_007405024.1"/>
</dbReference>
<dbReference type="VEuPathDB" id="FungiDB:MELLADRAFT_102424"/>
<feature type="region of interest" description="Disordered" evidence="1">
    <location>
        <begin position="464"/>
        <end position="488"/>
    </location>
</feature>
<dbReference type="InParanoid" id="F4R891"/>
<name>F4R891_MELLP</name>
<dbReference type="AlphaFoldDB" id="F4R891"/>
<gene>
    <name evidence="2" type="ORF">MELLADRAFT_102424</name>
</gene>
<organism evidence="3">
    <name type="scientific">Melampsora larici-populina (strain 98AG31 / pathotype 3-4-7)</name>
    <name type="common">Poplar leaf rust fungus</name>
    <dbReference type="NCBI Taxonomy" id="747676"/>
    <lineage>
        <taxon>Eukaryota</taxon>
        <taxon>Fungi</taxon>
        <taxon>Dikarya</taxon>
        <taxon>Basidiomycota</taxon>
        <taxon>Pucciniomycotina</taxon>
        <taxon>Pucciniomycetes</taxon>
        <taxon>Pucciniales</taxon>
        <taxon>Melampsoraceae</taxon>
        <taxon>Melampsora</taxon>
    </lineage>
</organism>
<evidence type="ECO:0000313" key="2">
    <source>
        <dbReference type="EMBL" id="EGG11451.1"/>
    </source>
</evidence>
<dbReference type="KEGG" id="mlr:MELLADRAFT_102424"/>